<reference evidence="7" key="2">
    <citation type="submission" date="2023-07" db="EMBL/GenBank/DDBJ databases">
        <authorList>
            <consortium name="Lawrence Berkeley National Laboratory"/>
            <person name="Haridas S."/>
            <person name="Hensen N."/>
            <person name="Bonometti L."/>
            <person name="Westerberg I."/>
            <person name="Brannstrom I.O."/>
            <person name="Guillou S."/>
            <person name="Cros-Aarteil S."/>
            <person name="Calhoun S."/>
            <person name="Kuo A."/>
            <person name="Mondo S."/>
            <person name="Pangilinan J."/>
            <person name="Riley R."/>
            <person name="LaButti K."/>
            <person name="Andreopoulos B."/>
            <person name="Lipzen A."/>
            <person name="Chen C."/>
            <person name="Yanf M."/>
            <person name="Daum C."/>
            <person name="Ng V."/>
            <person name="Clum A."/>
            <person name="Steindorff A."/>
            <person name="Ohm R."/>
            <person name="Martin F."/>
            <person name="Silar P."/>
            <person name="Natvig D."/>
            <person name="Lalanne C."/>
            <person name="Gautier V."/>
            <person name="Ament-velasquez S.L."/>
            <person name="Kruys A."/>
            <person name="Hutchinson M.I."/>
            <person name="Powell A.J."/>
            <person name="Barry K."/>
            <person name="Miller A.N."/>
            <person name="Grigoriev I.V."/>
            <person name="Debuchy R."/>
            <person name="Gladieux P."/>
            <person name="Thoren M.H."/>
            <person name="Johannesson H."/>
        </authorList>
    </citation>
    <scope>NUCLEOTIDE SEQUENCE</scope>
    <source>
        <strain evidence="7">FGSC 1904</strain>
    </source>
</reference>
<feature type="compositionally biased region" description="Polar residues" evidence="5">
    <location>
        <begin position="337"/>
        <end position="349"/>
    </location>
</feature>
<evidence type="ECO:0000256" key="4">
    <source>
        <dbReference type="ARBA" id="ARBA00023136"/>
    </source>
</evidence>
<proteinExistence type="predicted"/>
<dbReference type="EMBL" id="JAUTDP010000014">
    <property type="protein sequence ID" value="KAK3388985.1"/>
    <property type="molecule type" value="Genomic_DNA"/>
</dbReference>
<feature type="compositionally biased region" description="Basic and acidic residues" evidence="5">
    <location>
        <begin position="273"/>
        <end position="293"/>
    </location>
</feature>
<organism evidence="7 8">
    <name type="scientific">Sordaria brevicollis</name>
    <dbReference type="NCBI Taxonomy" id="83679"/>
    <lineage>
        <taxon>Eukaryota</taxon>
        <taxon>Fungi</taxon>
        <taxon>Dikarya</taxon>
        <taxon>Ascomycota</taxon>
        <taxon>Pezizomycotina</taxon>
        <taxon>Sordariomycetes</taxon>
        <taxon>Sordariomycetidae</taxon>
        <taxon>Sordariales</taxon>
        <taxon>Sordariaceae</taxon>
        <taxon>Sordaria</taxon>
    </lineage>
</organism>
<keyword evidence="4 6" id="KW-0472">Membrane</keyword>
<feature type="transmembrane region" description="Helical" evidence="6">
    <location>
        <begin position="165"/>
        <end position="185"/>
    </location>
</feature>
<evidence type="ECO:0000256" key="5">
    <source>
        <dbReference type="SAM" id="MobiDB-lite"/>
    </source>
</evidence>
<dbReference type="PANTHER" id="PTHR16201:SF37">
    <property type="entry name" value="PQ-LOOP REPEAT-CONTAINING PROTEIN"/>
    <property type="match status" value="1"/>
</dbReference>
<feature type="transmembrane region" description="Helical" evidence="6">
    <location>
        <begin position="102"/>
        <end position="122"/>
    </location>
</feature>
<feature type="transmembrane region" description="Helical" evidence="6">
    <location>
        <begin position="197"/>
        <end position="218"/>
    </location>
</feature>
<keyword evidence="2 6" id="KW-0812">Transmembrane</keyword>
<dbReference type="Gene3D" id="1.20.1280.290">
    <property type="match status" value="1"/>
</dbReference>
<comment type="subcellular location">
    <subcellularLocation>
        <location evidence="1">Membrane</location>
        <topology evidence="1">Multi-pass membrane protein</topology>
    </subcellularLocation>
</comment>
<reference evidence="7" key="1">
    <citation type="journal article" date="2023" name="Mol. Phylogenet. Evol.">
        <title>Genome-scale phylogeny and comparative genomics of the fungal order Sordariales.</title>
        <authorList>
            <person name="Hensen N."/>
            <person name="Bonometti L."/>
            <person name="Westerberg I."/>
            <person name="Brannstrom I.O."/>
            <person name="Guillou S."/>
            <person name="Cros-Aarteil S."/>
            <person name="Calhoun S."/>
            <person name="Haridas S."/>
            <person name="Kuo A."/>
            <person name="Mondo S."/>
            <person name="Pangilinan J."/>
            <person name="Riley R."/>
            <person name="LaButti K."/>
            <person name="Andreopoulos B."/>
            <person name="Lipzen A."/>
            <person name="Chen C."/>
            <person name="Yan M."/>
            <person name="Daum C."/>
            <person name="Ng V."/>
            <person name="Clum A."/>
            <person name="Steindorff A."/>
            <person name="Ohm R.A."/>
            <person name="Martin F."/>
            <person name="Silar P."/>
            <person name="Natvig D.O."/>
            <person name="Lalanne C."/>
            <person name="Gautier V."/>
            <person name="Ament-Velasquez S.L."/>
            <person name="Kruys A."/>
            <person name="Hutchinson M.I."/>
            <person name="Powell A.J."/>
            <person name="Barry K."/>
            <person name="Miller A.N."/>
            <person name="Grigoriev I.V."/>
            <person name="Debuchy R."/>
            <person name="Gladieux P."/>
            <person name="Hiltunen Thoren M."/>
            <person name="Johannesson H."/>
        </authorList>
    </citation>
    <scope>NUCLEOTIDE SEQUENCE</scope>
    <source>
        <strain evidence="7">FGSC 1904</strain>
    </source>
</reference>
<dbReference type="GO" id="GO:0016020">
    <property type="term" value="C:membrane"/>
    <property type="evidence" value="ECO:0007669"/>
    <property type="project" value="UniProtKB-SubCell"/>
</dbReference>
<gene>
    <name evidence="7" type="ORF">B0T20DRAFT_364150</name>
</gene>
<feature type="transmembrane region" description="Helical" evidence="6">
    <location>
        <begin position="6"/>
        <end position="27"/>
    </location>
</feature>
<dbReference type="SMART" id="SM00679">
    <property type="entry name" value="CTNS"/>
    <property type="match status" value="2"/>
</dbReference>
<accession>A0AAE0NWQ4</accession>
<name>A0AAE0NWQ4_SORBR</name>
<evidence type="ECO:0000256" key="1">
    <source>
        <dbReference type="ARBA" id="ARBA00004141"/>
    </source>
</evidence>
<dbReference type="AlphaFoldDB" id="A0AAE0NWQ4"/>
<keyword evidence="8" id="KW-1185">Reference proteome</keyword>
<dbReference type="Pfam" id="PF04193">
    <property type="entry name" value="PQ-loop"/>
    <property type="match status" value="1"/>
</dbReference>
<dbReference type="InterPro" id="IPR006603">
    <property type="entry name" value="PQ-loop_rpt"/>
</dbReference>
<evidence type="ECO:0000313" key="8">
    <source>
        <dbReference type="Proteomes" id="UP001281003"/>
    </source>
</evidence>
<keyword evidence="3 6" id="KW-1133">Transmembrane helix</keyword>
<dbReference type="Proteomes" id="UP001281003">
    <property type="component" value="Unassembled WGS sequence"/>
</dbReference>
<protein>
    <submittedName>
        <fullName evidence="7">PQ loop repeat-domain-containing protein</fullName>
    </submittedName>
</protein>
<feature type="transmembrane region" description="Helical" evidence="6">
    <location>
        <begin position="134"/>
        <end position="153"/>
    </location>
</feature>
<dbReference type="PANTHER" id="PTHR16201">
    <property type="entry name" value="SEVEN TRANSMEMBRANE PROTEIN 1-RELATED"/>
    <property type="match status" value="1"/>
</dbReference>
<evidence type="ECO:0000256" key="2">
    <source>
        <dbReference type="ARBA" id="ARBA00022692"/>
    </source>
</evidence>
<feature type="region of interest" description="Disordered" evidence="5">
    <location>
        <begin position="273"/>
        <end position="359"/>
    </location>
</feature>
<comment type="caution">
    <text evidence="7">The sequence shown here is derived from an EMBL/GenBank/DDBJ whole genome shotgun (WGS) entry which is preliminary data.</text>
</comment>
<dbReference type="InterPro" id="IPR051415">
    <property type="entry name" value="LAAT-1"/>
</dbReference>
<feature type="transmembrane region" description="Helical" evidence="6">
    <location>
        <begin position="48"/>
        <end position="66"/>
    </location>
</feature>
<evidence type="ECO:0000256" key="3">
    <source>
        <dbReference type="ARBA" id="ARBA00022989"/>
    </source>
</evidence>
<evidence type="ECO:0000256" key="6">
    <source>
        <dbReference type="SAM" id="Phobius"/>
    </source>
</evidence>
<sequence>MAPQTDIPVAANVLGTIGTVLWCVQLIPQIWTNWRTKETTGLPGSMMFLWALCGVPFGVYAIAQSFNIPLQVQPQVFMALCLINWTQILVYGSKWPLWKASLLSLVIACVFAGVEAALILTLKPIYNRGNETPIFVIGVIAAILLAAGLLPPYGEMYKRHGRVVGINWIFLGMDWSGAFFSLMAVVTQNTFDVMGGVLYILCAVLELGIFGSHLIWLARTRRLRKRLKQEGRTFDEVLEEKKKDGEEWRWADREVPDLKKMWLKVWKRDEKEKGREETDLEKQEQAEGGRDQSHLPNNDGTGIIERDLEKQKGGTAGQELGNNMLAEAETQKHNGSEENTGASTPTMVNEENGREVSRT</sequence>
<evidence type="ECO:0000313" key="7">
    <source>
        <dbReference type="EMBL" id="KAK3388985.1"/>
    </source>
</evidence>